<proteinExistence type="predicted"/>
<evidence type="ECO:0000259" key="2">
    <source>
        <dbReference type="PROSITE" id="PS50940"/>
    </source>
</evidence>
<dbReference type="AlphaFoldDB" id="A0A2H1VHD7"/>
<dbReference type="OrthoDB" id="8179045at2759"/>
<feature type="chain" id="PRO_5013614844" evidence="1">
    <location>
        <begin position="22"/>
        <end position="402"/>
    </location>
</feature>
<dbReference type="InterPro" id="IPR036508">
    <property type="entry name" value="Chitin-bd_dom_sf"/>
</dbReference>
<name>A0A2H1VHD7_SPOFR</name>
<dbReference type="Gene3D" id="2.170.140.10">
    <property type="entry name" value="Chitin binding domain"/>
    <property type="match status" value="3"/>
</dbReference>
<dbReference type="PROSITE" id="PS50940">
    <property type="entry name" value="CHIT_BIND_II"/>
    <property type="match status" value="4"/>
</dbReference>
<reference evidence="3" key="1">
    <citation type="submission" date="2016-07" db="EMBL/GenBank/DDBJ databases">
        <authorList>
            <person name="Bretaudeau A."/>
        </authorList>
    </citation>
    <scope>NUCLEOTIDE SEQUENCE</scope>
    <source>
        <strain evidence="3">Rice</strain>
        <tissue evidence="3">Whole body</tissue>
    </source>
</reference>
<dbReference type="Pfam" id="PF01607">
    <property type="entry name" value="CBM_14"/>
    <property type="match status" value="2"/>
</dbReference>
<feature type="domain" description="Chitin-binding type-2" evidence="2">
    <location>
        <begin position="91"/>
        <end position="149"/>
    </location>
</feature>
<dbReference type="EMBL" id="ODYU01002565">
    <property type="protein sequence ID" value="SOQ40245.1"/>
    <property type="molecule type" value="Genomic_DNA"/>
</dbReference>
<feature type="domain" description="Chitin-binding type-2" evidence="2">
    <location>
        <begin position="22"/>
        <end position="84"/>
    </location>
</feature>
<gene>
    <name evidence="3" type="ORF">SFRICE_025353</name>
</gene>
<keyword evidence="1" id="KW-0732">Signal</keyword>
<feature type="domain" description="Chitin-binding type-2" evidence="2">
    <location>
        <begin position="286"/>
        <end position="344"/>
    </location>
</feature>
<accession>A0A2H1VHD7</accession>
<dbReference type="InterPro" id="IPR002557">
    <property type="entry name" value="Chitin-bd_dom"/>
</dbReference>
<feature type="domain" description="Chitin-binding type-2" evidence="2">
    <location>
        <begin position="212"/>
        <end position="276"/>
    </location>
</feature>
<organism evidence="3">
    <name type="scientific">Spodoptera frugiperda</name>
    <name type="common">Fall armyworm</name>
    <dbReference type="NCBI Taxonomy" id="7108"/>
    <lineage>
        <taxon>Eukaryota</taxon>
        <taxon>Metazoa</taxon>
        <taxon>Ecdysozoa</taxon>
        <taxon>Arthropoda</taxon>
        <taxon>Hexapoda</taxon>
        <taxon>Insecta</taxon>
        <taxon>Pterygota</taxon>
        <taxon>Neoptera</taxon>
        <taxon>Endopterygota</taxon>
        <taxon>Lepidoptera</taxon>
        <taxon>Glossata</taxon>
        <taxon>Ditrysia</taxon>
        <taxon>Noctuoidea</taxon>
        <taxon>Noctuidae</taxon>
        <taxon>Amphipyrinae</taxon>
        <taxon>Spodoptera</taxon>
    </lineage>
</organism>
<dbReference type="GO" id="GO:0008061">
    <property type="term" value="F:chitin binding"/>
    <property type="evidence" value="ECO:0007669"/>
    <property type="project" value="InterPro"/>
</dbReference>
<feature type="signal peptide" evidence="1">
    <location>
        <begin position="1"/>
        <end position="21"/>
    </location>
</feature>
<sequence length="402" mass="44227">MGKQVIIVVFMLSVCAWQAHALANCTATGNGRHPDPADSTCKNYTLCTYISSNNTYAAYTYVCPTTSLFDPTVSLCTTTYTCPANTTNTTTSVCTDDGYIPDPNASNCSSYIECVNINGTFIETPLSCPPSTFYNPNSTFCEATYNCTISTPFSCTTVGRFADTTDTTCQNYFYCVLLADGTFTQYNYTCPSTSLFNPNSRVLCGVGWVHAAVDCRVTGAGRFADLADEKCKNYTLCIYVKATDSYLAYNTVCPSISVFNPLISKCTSPTNYVCNITVSMPKPSPSTICISDGYIADPEPTNCATYIQCVKIRGVFTQLRHRCPEYTYYNPNTTLCESNYTCTDFSCVAPGRVADKADFTCRKYYYCVQLFNGTFAQFKYTCPADSVFNPITRLCTTHYSCS</sequence>
<evidence type="ECO:0000256" key="1">
    <source>
        <dbReference type="SAM" id="SignalP"/>
    </source>
</evidence>
<protein>
    <submittedName>
        <fullName evidence="3">SFRICE_025353</fullName>
    </submittedName>
</protein>
<dbReference type="SUPFAM" id="SSF57625">
    <property type="entry name" value="Invertebrate chitin-binding proteins"/>
    <property type="match status" value="3"/>
</dbReference>
<evidence type="ECO:0000313" key="3">
    <source>
        <dbReference type="EMBL" id="SOQ40245.1"/>
    </source>
</evidence>
<dbReference type="SMART" id="SM00494">
    <property type="entry name" value="ChtBD2"/>
    <property type="match status" value="6"/>
</dbReference>
<dbReference type="GO" id="GO:0005576">
    <property type="term" value="C:extracellular region"/>
    <property type="evidence" value="ECO:0007669"/>
    <property type="project" value="InterPro"/>
</dbReference>